<keyword evidence="9" id="KW-1185">Reference proteome</keyword>
<keyword evidence="3 6" id="KW-1133">Transmembrane helix</keyword>
<evidence type="ECO:0000256" key="3">
    <source>
        <dbReference type="ARBA" id="ARBA00022989"/>
    </source>
</evidence>
<dbReference type="SUPFAM" id="SSF103473">
    <property type="entry name" value="MFS general substrate transporter"/>
    <property type="match status" value="1"/>
</dbReference>
<feature type="transmembrane region" description="Helical" evidence="6">
    <location>
        <begin position="376"/>
        <end position="401"/>
    </location>
</feature>
<feature type="region of interest" description="Disordered" evidence="5">
    <location>
        <begin position="1"/>
        <end position="21"/>
    </location>
</feature>
<reference evidence="9" key="1">
    <citation type="journal article" date="2020" name="Stud. Mycol.">
        <title>101 Dothideomycetes genomes: A test case for predicting lifestyles and emergence of pathogens.</title>
        <authorList>
            <person name="Haridas S."/>
            <person name="Albert R."/>
            <person name="Binder M."/>
            <person name="Bloem J."/>
            <person name="LaButti K."/>
            <person name="Salamov A."/>
            <person name="Andreopoulos B."/>
            <person name="Baker S."/>
            <person name="Barry K."/>
            <person name="Bills G."/>
            <person name="Bluhm B."/>
            <person name="Cannon C."/>
            <person name="Castanera R."/>
            <person name="Culley D."/>
            <person name="Daum C."/>
            <person name="Ezra D."/>
            <person name="Gonzalez J."/>
            <person name="Henrissat B."/>
            <person name="Kuo A."/>
            <person name="Liang C."/>
            <person name="Lipzen A."/>
            <person name="Lutzoni F."/>
            <person name="Magnuson J."/>
            <person name="Mondo S."/>
            <person name="Nolan M."/>
            <person name="Ohm R."/>
            <person name="Pangilinan J."/>
            <person name="Park H.-J."/>
            <person name="Ramirez L."/>
            <person name="Alfaro M."/>
            <person name="Sun H."/>
            <person name="Tritt A."/>
            <person name="Yoshinaga Y."/>
            <person name="Zwiers L.-H."/>
            <person name="Turgeon B."/>
            <person name="Goodwin S."/>
            <person name="Spatafora J."/>
            <person name="Crous P."/>
            <person name="Grigoriev I."/>
        </authorList>
    </citation>
    <scope>NUCLEOTIDE SEQUENCE [LARGE SCALE GENOMIC DNA]</scope>
    <source>
        <strain evidence="9">CECT 20119</strain>
    </source>
</reference>
<evidence type="ECO:0000259" key="7">
    <source>
        <dbReference type="PROSITE" id="PS50850"/>
    </source>
</evidence>
<feature type="transmembrane region" description="Helical" evidence="6">
    <location>
        <begin position="335"/>
        <end position="355"/>
    </location>
</feature>
<evidence type="ECO:0000256" key="5">
    <source>
        <dbReference type="SAM" id="MobiDB-lite"/>
    </source>
</evidence>
<dbReference type="InterPro" id="IPR036259">
    <property type="entry name" value="MFS_trans_sf"/>
</dbReference>
<dbReference type="EMBL" id="ML992516">
    <property type="protein sequence ID" value="KAF2219600.1"/>
    <property type="molecule type" value="Genomic_DNA"/>
</dbReference>
<dbReference type="GO" id="GO:0005886">
    <property type="term" value="C:plasma membrane"/>
    <property type="evidence" value="ECO:0007669"/>
    <property type="project" value="TreeGrafter"/>
</dbReference>
<protein>
    <submittedName>
        <fullName evidence="8">MFS transporter</fullName>
    </submittedName>
</protein>
<feature type="transmembrane region" description="Helical" evidence="6">
    <location>
        <begin position="441"/>
        <end position="459"/>
    </location>
</feature>
<feature type="transmembrane region" description="Helical" evidence="6">
    <location>
        <begin position="198"/>
        <end position="217"/>
    </location>
</feature>
<dbReference type="Pfam" id="PF07690">
    <property type="entry name" value="MFS_1"/>
    <property type="match status" value="1"/>
</dbReference>
<dbReference type="AlphaFoldDB" id="A0A6A6G2E2"/>
<evidence type="ECO:0000256" key="6">
    <source>
        <dbReference type="SAM" id="Phobius"/>
    </source>
</evidence>
<feature type="transmembrane region" description="Helical" evidence="6">
    <location>
        <begin position="296"/>
        <end position="323"/>
    </location>
</feature>
<dbReference type="InterPro" id="IPR020846">
    <property type="entry name" value="MFS_dom"/>
</dbReference>
<feature type="transmembrane region" description="Helical" evidence="6">
    <location>
        <begin position="407"/>
        <end position="429"/>
    </location>
</feature>
<evidence type="ECO:0000256" key="4">
    <source>
        <dbReference type="ARBA" id="ARBA00023136"/>
    </source>
</evidence>
<evidence type="ECO:0000313" key="8">
    <source>
        <dbReference type="EMBL" id="KAF2219600.1"/>
    </source>
</evidence>
<evidence type="ECO:0000256" key="2">
    <source>
        <dbReference type="ARBA" id="ARBA00022692"/>
    </source>
</evidence>
<sequence>MTVDRITVGSSSKHHGIALWPPPSTDEKDPLRWPKWVKIVAILSVALFNFTANFAGAGFSVATPVLEMQFQKTASQINALLTFNFLLLGVGNMFWVPIATKFGKRFSLLVSMTMLFAILIWTAKAKTYNELLAARCLSGFASSAGESLVPEIVADIFFLHERAGMMSLYVILTSGATAIGPLIAGFVIAGTPGTWRDFSWVCAALAGFNLVVIYLFYPESTFRRPMIYEVADSEQTEKENDTRVEAVETEGLGVQHVSHVQVSWPKVWTSFIRYDRSIGFFQAFSRQLAFILYPSVLWAVLVYGTALASQVILIFAFPSLLLAPPYFFAETSVGLIQVAAIIGFVLACFGGGYLSDLITTRQIVKAKGSYFPEQRLVSLIPGAWVGCAGCIVVAFTCAYQLSWVGIAFGFGMVSFGTVFSPNIAITYVVESHPAFASDCLVIINVFKNLVAFVFLYVAVDWVQASGWIQVYMIMFMVVAIAVLLAIPLYLYGEKLRGWSERLYSPKRAE</sequence>
<comment type="subcellular location">
    <subcellularLocation>
        <location evidence="1">Membrane</location>
        <topology evidence="1">Multi-pass membrane protein</topology>
    </subcellularLocation>
</comment>
<feature type="transmembrane region" description="Helical" evidence="6">
    <location>
        <begin position="39"/>
        <end position="66"/>
    </location>
</feature>
<feature type="transmembrane region" description="Helical" evidence="6">
    <location>
        <begin position="78"/>
        <end position="100"/>
    </location>
</feature>
<proteinExistence type="predicted"/>
<dbReference type="PANTHER" id="PTHR23502">
    <property type="entry name" value="MAJOR FACILITATOR SUPERFAMILY"/>
    <property type="match status" value="1"/>
</dbReference>
<feature type="domain" description="Major facilitator superfamily (MFS) profile" evidence="7">
    <location>
        <begin position="37"/>
        <end position="496"/>
    </location>
</feature>
<dbReference type="PANTHER" id="PTHR23502:SF181">
    <property type="entry name" value="MAJOR FACILITATOR SUPERFAMILY (MFS) PROFILE DOMAIN-CONTAINING PROTEIN"/>
    <property type="match status" value="1"/>
</dbReference>
<gene>
    <name evidence="8" type="ORF">BDZ85DRAFT_243424</name>
</gene>
<keyword evidence="4 6" id="KW-0472">Membrane</keyword>
<dbReference type="PROSITE" id="PS50850">
    <property type="entry name" value="MFS"/>
    <property type="match status" value="1"/>
</dbReference>
<dbReference type="OrthoDB" id="268400at2759"/>
<dbReference type="Gene3D" id="1.20.1250.20">
    <property type="entry name" value="MFS general substrate transporter like domains"/>
    <property type="match status" value="1"/>
</dbReference>
<dbReference type="InterPro" id="IPR011701">
    <property type="entry name" value="MFS"/>
</dbReference>
<dbReference type="GO" id="GO:0022857">
    <property type="term" value="F:transmembrane transporter activity"/>
    <property type="evidence" value="ECO:0007669"/>
    <property type="project" value="InterPro"/>
</dbReference>
<keyword evidence="2 6" id="KW-0812">Transmembrane</keyword>
<evidence type="ECO:0000256" key="1">
    <source>
        <dbReference type="ARBA" id="ARBA00004141"/>
    </source>
</evidence>
<feature type="transmembrane region" description="Helical" evidence="6">
    <location>
        <begin position="471"/>
        <end position="491"/>
    </location>
</feature>
<feature type="transmembrane region" description="Helical" evidence="6">
    <location>
        <begin position="106"/>
        <end position="123"/>
    </location>
</feature>
<organism evidence="8 9">
    <name type="scientific">Elsinoe ampelina</name>
    <dbReference type="NCBI Taxonomy" id="302913"/>
    <lineage>
        <taxon>Eukaryota</taxon>
        <taxon>Fungi</taxon>
        <taxon>Dikarya</taxon>
        <taxon>Ascomycota</taxon>
        <taxon>Pezizomycotina</taxon>
        <taxon>Dothideomycetes</taxon>
        <taxon>Dothideomycetidae</taxon>
        <taxon>Myriangiales</taxon>
        <taxon>Elsinoaceae</taxon>
        <taxon>Elsinoe</taxon>
    </lineage>
</organism>
<accession>A0A6A6G2E2</accession>
<dbReference type="Proteomes" id="UP000799538">
    <property type="component" value="Unassembled WGS sequence"/>
</dbReference>
<feature type="transmembrane region" description="Helical" evidence="6">
    <location>
        <begin position="168"/>
        <end position="192"/>
    </location>
</feature>
<evidence type="ECO:0000313" key="9">
    <source>
        <dbReference type="Proteomes" id="UP000799538"/>
    </source>
</evidence>
<name>A0A6A6G2E2_9PEZI</name>